<comment type="caution">
    <text evidence="1">The sequence shown here is derived from an EMBL/GenBank/DDBJ whole genome shotgun (WGS) entry which is preliminary data.</text>
</comment>
<protein>
    <submittedName>
        <fullName evidence="1">Uncharacterized protein</fullName>
    </submittedName>
</protein>
<accession>A0ACB8RB62</accession>
<sequence>MPRRRGTRVPSWNEILIKFAQLDEKRAQRQAEENRTPKYTVPLPLGSRFACLTTEPDTSVYWQVKAEDWDDLDSELSEDSDGHQLTREPDTSVSWQVKVEDWDDLDSEFSQDSDGRQLTRKPPPQTDATACLPPEVLVRIFEFLQPVAIVPWIDCLDPESSLGWAKVTHVCRRWRLVALECAGLWANVILYAGLKVAEECSARAAEYPLTVELRHVQDTRLLPHGRSTLADSSIAFIRKHASRIHALRIFDLHSHFMELQSGEPCEDILSILAIPAPEQSLLLDMSQLRSYYLQVPDTDGRARLWQSTYPRLRRLVLVGIRWEPAWHLFPRSSPELRHLTVALVPGIPITSSPGDIFRVLRQLASLQSLHLAHCLPICPETCPEQATFPRLESLILHGPVLPCSSIFQRLNIPLSARIDIRCVLPRRPWVHEASKSAFNEASSVVSSFQRYARARTVQFIMKAESAEVLIGEGESTFPSLSTDSTAEHEAATKFVLEGKSWQRYCLLETVVCAMLPSVDITALSIATARELNGNPQPHVWPQFLATCENLTELRLLGTDTTVRVCEALAGNFEQGWGAHAPVMLPCLDTLALCSVNLKRWWCTRTHVRAFISERRVKGAPLRVLRVVGCLGARQLVLEADLGVDTSISVDS</sequence>
<name>A0ACB8RB62_9AGAM</name>
<evidence type="ECO:0000313" key="1">
    <source>
        <dbReference type="EMBL" id="KAI0040778.1"/>
    </source>
</evidence>
<gene>
    <name evidence="1" type="ORF">FA95DRAFT_1683619</name>
</gene>
<dbReference type="EMBL" id="MU276168">
    <property type="protein sequence ID" value="KAI0040778.1"/>
    <property type="molecule type" value="Genomic_DNA"/>
</dbReference>
<proteinExistence type="predicted"/>
<organism evidence="1 2">
    <name type="scientific">Auriscalpium vulgare</name>
    <dbReference type="NCBI Taxonomy" id="40419"/>
    <lineage>
        <taxon>Eukaryota</taxon>
        <taxon>Fungi</taxon>
        <taxon>Dikarya</taxon>
        <taxon>Basidiomycota</taxon>
        <taxon>Agaricomycotina</taxon>
        <taxon>Agaricomycetes</taxon>
        <taxon>Russulales</taxon>
        <taxon>Auriscalpiaceae</taxon>
        <taxon>Auriscalpium</taxon>
    </lineage>
</organism>
<reference evidence="1" key="1">
    <citation type="submission" date="2021-02" db="EMBL/GenBank/DDBJ databases">
        <authorList>
            <consortium name="DOE Joint Genome Institute"/>
            <person name="Ahrendt S."/>
            <person name="Looney B.P."/>
            <person name="Miyauchi S."/>
            <person name="Morin E."/>
            <person name="Drula E."/>
            <person name="Courty P.E."/>
            <person name="Chicoki N."/>
            <person name="Fauchery L."/>
            <person name="Kohler A."/>
            <person name="Kuo A."/>
            <person name="Labutti K."/>
            <person name="Pangilinan J."/>
            <person name="Lipzen A."/>
            <person name="Riley R."/>
            <person name="Andreopoulos W."/>
            <person name="He G."/>
            <person name="Johnson J."/>
            <person name="Barry K.W."/>
            <person name="Grigoriev I.V."/>
            <person name="Nagy L."/>
            <person name="Hibbett D."/>
            <person name="Henrissat B."/>
            <person name="Matheny P.B."/>
            <person name="Labbe J."/>
            <person name="Martin F."/>
        </authorList>
    </citation>
    <scope>NUCLEOTIDE SEQUENCE</scope>
    <source>
        <strain evidence="1">FP105234-sp</strain>
    </source>
</reference>
<dbReference type="Proteomes" id="UP000814033">
    <property type="component" value="Unassembled WGS sequence"/>
</dbReference>
<keyword evidence="2" id="KW-1185">Reference proteome</keyword>
<evidence type="ECO:0000313" key="2">
    <source>
        <dbReference type="Proteomes" id="UP000814033"/>
    </source>
</evidence>
<reference evidence="1" key="2">
    <citation type="journal article" date="2022" name="New Phytol.">
        <title>Evolutionary transition to the ectomycorrhizal habit in the genomes of a hyperdiverse lineage of mushroom-forming fungi.</title>
        <authorList>
            <person name="Looney B."/>
            <person name="Miyauchi S."/>
            <person name="Morin E."/>
            <person name="Drula E."/>
            <person name="Courty P.E."/>
            <person name="Kohler A."/>
            <person name="Kuo A."/>
            <person name="LaButti K."/>
            <person name="Pangilinan J."/>
            <person name="Lipzen A."/>
            <person name="Riley R."/>
            <person name="Andreopoulos W."/>
            <person name="He G."/>
            <person name="Johnson J."/>
            <person name="Nolan M."/>
            <person name="Tritt A."/>
            <person name="Barry K.W."/>
            <person name="Grigoriev I.V."/>
            <person name="Nagy L.G."/>
            <person name="Hibbett D."/>
            <person name="Henrissat B."/>
            <person name="Matheny P.B."/>
            <person name="Labbe J."/>
            <person name="Martin F.M."/>
        </authorList>
    </citation>
    <scope>NUCLEOTIDE SEQUENCE</scope>
    <source>
        <strain evidence="1">FP105234-sp</strain>
    </source>
</reference>